<protein>
    <submittedName>
        <fullName evidence="8">Putative GTP-binding protein YjiA</fullName>
    </submittedName>
</protein>
<organism evidence="8 9">
    <name type="scientific">Oceanibacterium hippocampi</name>
    <dbReference type="NCBI Taxonomy" id="745714"/>
    <lineage>
        <taxon>Bacteria</taxon>
        <taxon>Pseudomonadati</taxon>
        <taxon>Pseudomonadota</taxon>
        <taxon>Alphaproteobacteria</taxon>
        <taxon>Sneathiellales</taxon>
        <taxon>Sneathiellaceae</taxon>
        <taxon>Oceanibacterium</taxon>
    </lineage>
</organism>
<evidence type="ECO:0000313" key="8">
    <source>
        <dbReference type="EMBL" id="SLN12008.1"/>
    </source>
</evidence>
<evidence type="ECO:0000256" key="4">
    <source>
        <dbReference type="ARBA" id="ARBA00034320"/>
    </source>
</evidence>
<dbReference type="Pfam" id="PF07683">
    <property type="entry name" value="CobW_C"/>
    <property type="match status" value="1"/>
</dbReference>
<comment type="similarity">
    <text evidence="4">Belongs to the SIMIBI class G3E GTPase family. ZNG1 subfamily.</text>
</comment>
<dbReference type="AlphaFoldDB" id="A0A1Y5R931"/>
<reference evidence="8 9" key="1">
    <citation type="submission" date="2017-03" db="EMBL/GenBank/DDBJ databases">
        <authorList>
            <person name="Afonso C.L."/>
            <person name="Miller P.J."/>
            <person name="Scott M.A."/>
            <person name="Spackman E."/>
            <person name="Goraichik I."/>
            <person name="Dimitrov K.M."/>
            <person name="Suarez D.L."/>
            <person name="Swayne D.E."/>
        </authorList>
    </citation>
    <scope>NUCLEOTIDE SEQUENCE [LARGE SCALE GENOMIC DNA]</scope>
    <source>
        <strain evidence="8 9">CECT 7691</strain>
    </source>
</reference>
<feature type="domain" description="CobW C-terminal" evidence="7">
    <location>
        <begin position="253"/>
        <end position="347"/>
    </location>
</feature>
<dbReference type="PANTHER" id="PTHR13748">
    <property type="entry name" value="COBW-RELATED"/>
    <property type="match status" value="1"/>
</dbReference>
<evidence type="ECO:0000256" key="6">
    <source>
        <dbReference type="ARBA" id="ARBA00049117"/>
    </source>
</evidence>
<dbReference type="InParanoid" id="A0A1Y5R931"/>
<dbReference type="GO" id="GO:0000166">
    <property type="term" value="F:nucleotide binding"/>
    <property type="evidence" value="ECO:0007669"/>
    <property type="project" value="UniProtKB-KW"/>
</dbReference>
<dbReference type="SMART" id="SM00833">
    <property type="entry name" value="CobW_C"/>
    <property type="match status" value="1"/>
</dbReference>
<dbReference type="CDD" id="cd03112">
    <property type="entry name" value="CobW-like"/>
    <property type="match status" value="1"/>
</dbReference>
<proteinExistence type="inferred from homology"/>
<dbReference type="Gene3D" id="3.40.50.300">
    <property type="entry name" value="P-loop containing nucleotide triphosphate hydrolases"/>
    <property type="match status" value="1"/>
</dbReference>
<dbReference type="GO" id="GO:0005737">
    <property type="term" value="C:cytoplasm"/>
    <property type="evidence" value="ECO:0007669"/>
    <property type="project" value="TreeGrafter"/>
</dbReference>
<sequence length="350" mass="37693">MIDRPPVPVTVLTGFLGSGKSTVIGRLLRDPALARTAVIVNEYGEVPIDHALVRAAEENLVTLNSGCLCCTLRGDLVETLGDLIARRAKAEIPDFNRVLVETTGLADPAPILHTLMSEPLLVRHFRLDGIVTTIDAVHGLSQIERHPEAVKQAAVADRLLLTKGDLVDAARLAALTARLGDLNPAARPIRVDHGDVAAAAILDAGLFDPARKTADVRGWLREEAYAATSADGHAHHHDHGAGPAHDGNHGDAVDSFCLFFDAPLEWDDVAAWLDLLASLRGDGLLRMKGILDIRGEERPVVIHGVQHLFHPPALLDAWPDDDRRSRIVFITRDLDRAVVTQTLAAIRGGG</sequence>
<evidence type="ECO:0000256" key="3">
    <source>
        <dbReference type="ARBA" id="ARBA00023186"/>
    </source>
</evidence>
<dbReference type="InterPro" id="IPR027417">
    <property type="entry name" value="P-loop_NTPase"/>
</dbReference>
<dbReference type="SUPFAM" id="SSF52540">
    <property type="entry name" value="P-loop containing nucleoside triphosphate hydrolases"/>
    <property type="match status" value="1"/>
</dbReference>
<dbReference type="PANTHER" id="PTHR13748:SF62">
    <property type="entry name" value="COBW DOMAIN-CONTAINING PROTEIN"/>
    <property type="match status" value="1"/>
</dbReference>
<comment type="catalytic activity">
    <reaction evidence="6">
        <text>GTP + H2O = GDP + phosphate + H(+)</text>
        <dbReference type="Rhea" id="RHEA:19669"/>
        <dbReference type="ChEBI" id="CHEBI:15377"/>
        <dbReference type="ChEBI" id="CHEBI:15378"/>
        <dbReference type="ChEBI" id="CHEBI:37565"/>
        <dbReference type="ChEBI" id="CHEBI:43474"/>
        <dbReference type="ChEBI" id="CHEBI:58189"/>
    </reaction>
    <physiologicalReaction direction="left-to-right" evidence="6">
        <dbReference type="Rhea" id="RHEA:19670"/>
    </physiologicalReaction>
</comment>
<dbReference type="InterPro" id="IPR003495">
    <property type="entry name" value="CobW/HypB/UreG_nucleotide-bd"/>
</dbReference>
<comment type="function">
    <text evidence="5">Zinc chaperone that directly transfers zinc cofactor to target proteins, thereby activating them. Zinc is transferred from the CXCC motif in the GTPase domain to the zinc binding site in target proteins in a process requiring GTP hydrolysis.</text>
</comment>
<dbReference type="Gene3D" id="3.30.1220.10">
    <property type="entry name" value="CobW-like, C-terminal domain"/>
    <property type="match status" value="1"/>
</dbReference>
<keyword evidence="1" id="KW-0547">Nucleotide-binding</keyword>
<evidence type="ECO:0000256" key="1">
    <source>
        <dbReference type="ARBA" id="ARBA00022741"/>
    </source>
</evidence>
<dbReference type="InterPro" id="IPR036627">
    <property type="entry name" value="CobW-likC_sf"/>
</dbReference>
<dbReference type="EMBL" id="FWFR01000001">
    <property type="protein sequence ID" value="SLN12008.1"/>
    <property type="molecule type" value="Genomic_DNA"/>
</dbReference>
<name>A0A1Y5R931_9PROT</name>
<dbReference type="FunCoup" id="A0A1Y5R931">
    <property type="interactions" value="439"/>
</dbReference>
<dbReference type="SUPFAM" id="SSF90002">
    <property type="entry name" value="Hypothetical protein YjiA, C-terminal domain"/>
    <property type="match status" value="1"/>
</dbReference>
<keyword evidence="2" id="KW-0378">Hydrolase</keyword>
<keyword evidence="3" id="KW-0143">Chaperone</keyword>
<dbReference type="Pfam" id="PF02492">
    <property type="entry name" value="cobW"/>
    <property type="match status" value="1"/>
</dbReference>
<evidence type="ECO:0000256" key="2">
    <source>
        <dbReference type="ARBA" id="ARBA00022801"/>
    </source>
</evidence>
<evidence type="ECO:0000259" key="7">
    <source>
        <dbReference type="SMART" id="SM00833"/>
    </source>
</evidence>
<dbReference type="InterPro" id="IPR011629">
    <property type="entry name" value="CobW-like_C"/>
</dbReference>
<dbReference type="InterPro" id="IPR051316">
    <property type="entry name" value="Zinc-reg_GTPase_activator"/>
</dbReference>
<evidence type="ECO:0000256" key="5">
    <source>
        <dbReference type="ARBA" id="ARBA00045658"/>
    </source>
</evidence>
<keyword evidence="9" id="KW-1185">Reference proteome</keyword>
<dbReference type="Proteomes" id="UP000193200">
    <property type="component" value="Unassembled WGS sequence"/>
</dbReference>
<evidence type="ECO:0000313" key="9">
    <source>
        <dbReference type="Proteomes" id="UP000193200"/>
    </source>
</evidence>
<dbReference type="RefSeq" id="WP_085881493.1">
    <property type="nucleotide sequence ID" value="NZ_FWFR01000001.1"/>
</dbReference>
<gene>
    <name evidence="8" type="primary">yjiA_1</name>
    <name evidence="8" type="ORF">OCH7691_00119</name>
</gene>
<dbReference type="GO" id="GO:0016787">
    <property type="term" value="F:hydrolase activity"/>
    <property type="evidence" value="ECO:0007669"/>
    <property type="project" value="UniProtKB-KW"/>
</dbReference>
<dbReference type="OrthoDB" id="9808822at2"/>
<accession>A0A1Y5R931</accession>